<comment type="caution">
    <text evidence="2">The sequence shown here is derived from an EMBL/GenBank/DDBJ whole genome shotgun (WGS) entry which is preliminary data.</text>
</comment>
<proteinExistence type="predicted"/>
<organism evidence="2 3">
    <name type="scientific">Nibrella saemangeumensis</name>
    <dbReference type="NCBI Taxonomy" id="1084526"/>
    <lineage>
        <taxon>Bacteria</taxon>
        <taxon>Pseudomonadati</taxon>
        <taxon>Bacteroidota</taxon>
        <taxon>Cytophagia</taxon>
        <taxon>Cytophagales</taxon>
        <taxon>Spirosomataceae</taxon>
        <taxon>Nibrella</taxon>
    </lineage>
</organism>
<reference evidence="3" key="1">
    <citation type="journal article" date="2019" name="Int. J. Syst. Evol. Microbiol.">
        <title>The Global Catalogue of Microorganisms (GCM) 10K type strain sequencing project: providing services to taxonomists for standard genome sequencing and annotation.</title>
        <authorList>
            <consortium name="The Broad Institute Genomics Platform"/>
            <consortium name="The Broad Institute Genome Sequencing Center for Infectious Disease"/>
            <person name="Wu L."/>
            <person name="Ma J."/>
        </authorList>
    </citation>
    <scope>NUCLEOTIDE SEQUENCE [LARGE SCALE GENOMIC DNA]</scope>
    <source>
        <strain evidence="3">JCM 17927</strain>
    </source>
</reference>
<evidence type="ECO:0000313" key="3">
    <source>
        <dbReference type="Proteomes" id="UP001501175"/>
    </source>
</evidence>
<sequence length="262" mass="31383">MKSYFFEDVTLLITHYNRSGSLERLLERFAQQHCRFEDIVVSDDCSKPEHLNALKELQQRYAFRLITAPENRGLGNNINKGQDAVKTAYTLYVQEDFVPKDDFPQHFQNALQFIREDDSLDIIRFYGYLKYPYLKPYGKGFSKMTFKQNPFYANHLKFYCYSDHPHLRRSNFLKKFGRYVEGKNVDVTELQMSLRFLRKKGQGLFFDEYTTLFDHSNSSVEPSTASYRPNWRQSKQPVVLFLRWFYLKYRFVKNSSQLIFME</sequence>
<keyword evidence="3" id="KW-1185">Reference proteome</keyword>
<evidence type="ECO:0000259" key="1">
    <source>
        <dbReference type="Pfam" id="PF00535"/>
    </source>
</evidence>
<dbReference type="Proteomes" id="UP001501175">
    <property type="component" value="Unassembled WGS sequence"/>
</dbReference>
<evidence type="ECO:0000313" key="2">
    <source>
        <dbReference type="EMBL" id="GAA4449339.1"/>
    </source>
</evidence>
<dbReference type="RefSeq" id="WP_345240936.1">
    <property type="nucleotide sequence ID" value="NZ_BAABHD010000005.1"/>
</dbReference>
<feature type="domain" description="Glycosyltransferase 2-like" evidence="1">
    <location>
        <begin position="11"/>
        <end position="164"/>
    </location>
</feature>
<dbReference type="CDD" id="cd00761">
    <property type="entry name" value="Glyco_tranf_GTA_type"/>
    <property type="match status" value="1"/>
</dbReference>
<protein>
    <recommendedName>
        <fullName evidence="1">Glycosyltransferase 2-like domain-containing protein</fullName>
    </recommendedName>
</protein>
<dbReference type="EMBL" id="BAABHD010000005">
    <property type="protein sequence ID" value="GAA4449339.1"/>
    <property type="molecule type" value="Genomic_DNA"/>
</dbReference>
<dbReference type="SUPFAM" id="SSF53448">
    <property type="entry name" value="Nucleotide-diphospho-sugar transferases"/>
    <property type="match status" value="1"/>
</dbReference>
<dbReference type="Gene3D" id="3.90.550.10">
    <property type="entry name" value="Spore Coat Polysaccharide Biosynthesis Protein SpsA, Chain A"/>
    <property type="match status" value="1"/>
</dbReference>
<dbReference type="InterPro" id="IPR001173">
    <property type="entry name" value="Glyco_trans_2-like"/>
</dbReference>
<accession>A0ABP8MGS8</accession>
<dbReference type="InterPro" id="IPR029044">
    <property type="entry name" value="Nucleotide-diphossugar_trans"/>
</dbReference>
<name>A0ABP8MGS8_9BACT</name>
<gene>
    <name evidence="2" type="ORF">GCM10023189_08680</name>
</gene>
<dbReference type="Pfam" id="PF00535">
    <property type="entry name" value="Glycos_transf_2"/>
    <property type="match status" value="1"/>
</dbReference>